<keyword evidence="1" id="KW-0802">TPR repeat</keyword>
<dbReference type="OrthoDB" id="1524733at2"/>
<evidence type="ECO:0000256" key="1">
    <source>
        <dbReference type="PROSITE-ProRule" id="PRU00339"/>
    </source>
</evidence>
<dbReference type="RefSeq" id="WP_055150885.1">
    <property type="nucleotide sequence ID" value="NZ_JXSZ01000013.1"/>
</dbReference>
<sequence length="109" mass="12749">MQEARLKILKQLVAEEPNEPFNKYALAMEYMNIDQSEALTLLTNIKNEHSNYLPTYYQLGGILTENENYEEAEKIYLEGISLATKQENDKILKELKGAFQRMKDEAEDW</sequence>
<dbReference type="SUPFAM" id="SSF48452">
    <property type="entry name" value="TPR-like"/>
    <property type="match status" value="1"/>
</dbReference>
<feature type="repeat" description="TPR" evidence="1">
    <location>
        <begin position="53"/>
        <end position="86"/>
    </location>
</feature>
<dbReference type="AlphaFoldDB" id="A0A0P7C109"/>
<dbReference type="InterPro" id="IPR011990">
    <property type="entry name" value="TPR-like_helical_dom_sf"/>
</dbReference>
<dbReference type="InterPro" id="IPR019734">
    <property type="entry name" value="TPR_rpt"/>
</dbReference>
<evidence type="ECO:0000313" key="3">
    <source>
        <dbReference type="Proteomes" id="UP000050454"/>
    </source>
</evidence>
<dbReference type="EMBL" id="LGTQ01000013">
    <property type="protein sequence ID" value="KPM46974.1"/>
    <property type="molecule type" value="Genomic_DNA"/>
</dbReference>
<dbReference type="Proteomes" id="UP000050454">
    <property type="component" value="Unassembled WGS sequence"/>
</dbReference>
<dbReference type="PROSITE" id="PS50005">
    <property type="entry name" value="TPR"/>
    <property type="match status" value="1"/>
</dbReference>
<dbReference type="STRING" id="1605367.AFM12_17250"/>
<comment type="caution">
    <text evidence="2">The sequence shown here is derived from an EMBL/GenBank/DDBJ whole genome shotgun (WGS) entry which is preliminary data.</text>
</comment>
<organism evidence="2 3">
    <name type="scientific">Jiulongibacter sediminis</name>
    <dbReference type="NCBI Taxonomy" id="1605367"/>
    <lineage>
        <taxon>Bacteria</taxon>
        <taxon>Pseudomonadati</taxon>
        <taxon>Bacteroidota</taxon>
        <taxon>Cytophagia</taxon>
        <taxon>Cytophagales</taxon>
        <taxon>Leadbetterellaceae</taxon>
        <taxon>Jiulongibacter</taxon>
    </lineage>
</organism>
<name>A0A0P7C109_9BACT</name>
<gene>
    <name evidence="2" type="ORF">AFM12_17250</name>
</gene>
<proteinExistence type="predicted"/>
<reference evidence="2 3" key="1">
    <citation type="submission" date="2015-07" db="EMBL/GenBank/DDBJ databases">
        <title>The draft genome sequence of Leadbetterella sp. JN14-9.</title>
        <authorList>
            <person name="Liu Y."/>
            <person name="Du J."/>
            <person name="Shao Z."/>
        </authorList>
    </citation>
    <scope>NUCLEOTIDE SEQUENCE [LARGE SCALE GENOMIC DNA]</scope>
    <source>
        <strain evidence="2 3">JN14-9</strain>
    </source>
</reference>
<evidence type="ECO:0000313" key="2">
    <source>
        <dbReference type="EMBL" id="KPM46974.1"/>
    </source>
</evidence>
<dbReference type="Gene3D" id="1.25.40.10">
    <property type="entry name" value="Tetratricopeptide repeat domain"/>
    <property type="match status" value="1"/>
</dbReference>
<keyword evidence="3" id="KW-1185">Reference proteome</keyword>
<accession>A0A0P7C109</accession>
<protein>
    <submittedName>
        <fullName evidence="2">Uncharacterized protein</fullName>
    </submittedName>
</protein>